<comment type="similarity">
    <text evidence="1">Belongs to the TRAFAC class TrmE-Era-EngA-EngB-Septin-like GTPase superfamily. AIG1/Toc34/Toc159-like paraseptin GTPase family. IAN subfamily.</text>
</comment>
<dbReference type="GO" id="GO:0005525">
    <property type="term" value="F:GTP binding"/>
    <property type="evidence" value="ECO:0007669"/>
    <property type="project" value="UniProtKB-KW"/>
</dbReference>
<dbReference type="InterPro" id="IPR006703">
    <property type="entry name" value="G_AIG1"/>
</dbReference>
<evidence type="ECO:0000259" key="4">
    <source>
        <dbReference type="Pfam" id="PF04548"/>
    </source>
</evidence>
<dbReference type="InterPro" id="IPR027417">
    <property type="entry name" value="P-loop_NTPase"/>
</dbReference>
<evidence type="ECO:0000313" key="6">
    <source>
        <dbReference type="Proteomes" id="UP000683360"/>
    </source>
</evidence>
<proteinExistence type="inferred from homology"/>
<protein>
    <recommendedName>
        <fullName evidence="4">AIG1-type G domain-containing protein</fullName>
    </recommendedName>
</protein>
<dbReference type="OrthoDB" id="431287at2759"/>
<dbReference type="InterPro" id="IPR045058">
    <property type="entry name" value="GIMA/IAN/Toc"/>
</dbReference>
<dbReference type="AlphaFoldDB" id="A0A8S3PNW9"/>
<dbReference type="Pfam" id="PF04548">
    <property type="entry name" value="AIG1"/>
    <property type="match status" value="2"/>
</dbReference>
<accession>A0A8S3PNW9</accession>
<evidence type="ECO:0000256" key="3">
    <source>
        <dbReference type="ARBA" id="ARBA00023134"/>
    </source>
</evidence>
<reference evidence="5" key="1">
    <citation type="submission" date="2021-03" db="EMBL/GenBank/DDBJ databases">
        <authorList>
            <person name="Bekaert M."/>
        </authorList>
    </citation>
    <scope>NUCLEOTIDE SEQUENCE</scope>
</reference>
<keyword evidence="3" id="KW-0342">GTP-binding</keyword>
<evidence type="ECO:0000313" key="5">
    <source>
        <dbReference type="EMBL" id="CAG2184362.1"/>
    </source>
</evidence>
<sequence length="327" mass="37904">MVAPGPHLFLYVFQLGRQTDEEEETIKEIIDIFGNSFLKQTIIVFTGIENLGDTPIKHYIEEMPDFVKYLLERCNYRYVTFKTPNNDQINEKSLPTICEFQNDEYFSKDMLIQSNMRRNMEAVKDRPDKNIKSEIIKCVGLSVPGPHAFLYIIKIGNRQTDEEAASLQKFIKLFGDNVINFLIIVFTGKDILGEMDFQEYLQDAPADLNEVLTKIGRDKCFALNNKTPTETNKQACERVEIVDSILTKISEMLKRPPPLTIYTNDMLQKALWSIRRRIVELGFKVTPKFIRNEVEEGVKHTVLIHWWGGDFWQLHFCVTSATLCSIM</sequence>
<gene>
    <name evidence="5" type="ORF">MEDL_17</name>
</gene>
<dbReference type="Proteomes" id="UP000683360">
    <property type="component" value="Unassembled WGS sequence"/>
</dbReference>
<feature type="domain" description="AIG1-type G" evidence="4">
    <location>
        <begin position="128"/>
        <end position="249"/>
    </location>
</feature>
<dbReference type="EMBL" id="CAJPWZ010000001">
    <property type="protein sequence ID" value="CAG2184362.1"/>
    <property type="molecule type" value="Genomic_DNA"/>
</dbReference>
<dbReference type="Gene3D" id="3.40.50.300">
    <property type="entry name" value="P-loop containing nucleotide triphosphate hydrolases"/>
    <property type="match status" value="2"/>
</dbReference>
<dbReference type="PANTHER" id="PTHR10903:SF184">
    <property type="entry name" value="GTP-BINDING PROTEIN A"/>
    <property type="match status" value="1"/>
</dbReference>
<name>A0A8S3PNW9_MYTED</name>
<feature type="domain" description="AIG1-type G" evidence="4">
    <location>
        <begin position="2"/>
        <end position="110"/>
    </location>
</feature>
<keyword evidence="6" id="KW-1185">Reference proteome</keyword>
<keyword evidence="2" id="KW-0547">Nucleotide-binding</keyword>
<dbReference type="PANTHER" id="PTHR10903">
    <property type="entry name" value="GTPASE, IMAP FAMILY MEMBER-RELATED"/>
    <property type="match status" value="1"/>
</dbReference>
<evidence type="ECO:0000256" key="1">
    <source>
        <dbReference type="ARBA" id="ARBA00008535"/>
    </source>
</evidence>
<evidence type="ECO:0000256" key="2">
    <source>
        <dbReference type="ARBA" id="ARBA00022741"/>
    </source>
</evidence>
<organism evidence="5 6">
    <name type="scientific">Mytilus edulis</name>
    <name type="common">Blue mussel</name>
    <dbReference type="NCBI Taxonomy" id="6550"/>
    <lineage>
        <taxon>Eukaryota</taxon>
        <taxon>Metazoa</taxon>
        <taxon>Spiralia</taxon>
        <taxon>Lophotrochozoa</taxon>
        <taxon>Mollusca</taxon>
        <taxon>Bivalvia</taxon>
        <taxon>Autobranchia</taxon>
        <taxon>Pteriomorphia</taxon>
        <taxon>Mytilida</taxon>
        <taxon>Mytiloidea</taxon>
        <taxon>Mytilidae</taxon>
        <taxon>Mytilinae</taxon>
        <taxon>Mytilus</taxon>
    </lineage>
</organism>
<comment type="caution">
    <text evidence="5">The sequence shown here is derived from an EMBL/GenBank/DDBJ whole genome shotgun (WGS) entry which is preliminary data.</text>
</comment>